<dbReference type="STRING" id="690850.Desaf_3664"/>
<organism evidence="7 8">
    <name type="scientific">Desulfocurvibacter africanus subsp. africanus str. Walvis Bay</name>
    <dbReference type="NCBI Taxonomy" id="690850"/>
    <lineage>
        <taxon>Bacteria</taxon>
        <taxon>Pseudomonadati</taxon>
        <taxon>Thermodesulfobacteriota</taxon>
        <taxon>Desulfovibrionia</taxon>
        <taxon>Desulfovibrionales</taxon>
        <taxon>Desulfovibrionaceae</taxon>
        <taxon>Desulfocurvibacter</taxon>
    </lineage>
</organism>
<dbReference type="Proteomes" id="UP000007844">
    <property type="component" value="Chromosome"/>
</dbReference>
<evidence type="ECO:0000259" key="6">
    <source>
        <dbReference type="Pfam" id="PF01266"/>
    </source>
</evidence>
<keyword evidence="2" id="KW-0732">Signal</keyword>
<dbReference type="InterPro" id="IPR052206">
    <property type="entry name" value="Retinol_saturase"/>
</dbReference>
<keyword evidence="3" id="KW-0274">FAD</keyword>
<keyword evidence="5" id="KW-0520">NAD</keyword>
<dbReference type="eggNOG" id="COG1233">
    <property type="taxonomic scope" value="Bacteria"/>
</dbReference>
<dbReference type="Pfam" id="PF01266">
    <property type="entry name" value="DAO"/>
    <property type="match status" value="1"/>
</dbReference>
<dbReference type="RefSeq" id="WP_014261550.1">
    <property type="nucleotide sequence ID" value="NC_016629.1"/>
</dbReference>
<feature type="domain" description="FAD dependent oxidoreductase" evidence="6">
    <location>
        <begin position="4"/>
        <end position="410"/>
    </location>
</feature>
<evidence type="ECO:0000256" key="2">
    <source>
        <dbReference type="ARBA" id="ARBA00022729"/>
    </source>
</evidence>
<dbReference type="PANTHER" id="PTHR46091">
    <property type="entry name" value="BLR7054 PROTEIN"/>
    <property type="match status" value="1"/>
</dbReference>
<keyword evidence="1" id="KW-0285">Flavoprotein</keyword>
<evidence type="ECO:0000313" key="8">
    <source>
        <dbReference type="Proteomes" id="UP000007844"/>
    </source>
</evidence>
<dbReference type="InterPro" id="IPR006076">
    <property type="entry name" value="FAD-dep_OxRdtase"/>
</dbReference>
<sequence>MQTDFTVIGSGMSGLTAALVLAKHGRSVTLVERHPHPAPVLRGFTRQGIYFDTGFHYAGSLGDGEILDRYLRYLGLAPHLRKIPLNPEGFDIMRYTQSGFEFSFPYGVERIRQALLQAFPSELQGIDAFLNKVQQSFASSPFLNPGARYTAEHAFPEMDSESLGEVLARLLPNELCRSLLGVHCLLHGTAPEVVPFLLHTRIVGSYFETVCALEGGGRSLVNAFLQELKRLGVTVLCGREATGFEHSGDILTGVRLADGEVINCSGCVATLHPTKLAAMLPQSVFRQTYLRRLQALEETPSAYMIFGKLDNPPPTLLDRNYFILPRTDIDSYFRPDTPFDELPIYISASHGSGSGTSKTGVILLAAAPPNQVARWTDSRLGARPPEYVEFKRDILARLQERAERHCPELRGMALLEGATPLTFRDYANSQLGGLYGASHKITQSSPMPRTKLKGLYLAGQSIIAPGVLGTLISAMVTCANILGAENILQGLHECP</sequence>
<keyword evidence="8" id="KW-1185">Reference proteome</keyword>
<dbReference type="AlphaFoldDB" id="F3YZB2"/>
<evidence type="ECO:0000256" key="5">
    <source>
        <dbReference type="ARBA" id="ARBA00023027"/>
    </source>
</evidence>
<dbReference type="InterPro" id="IPR036188">
    <property type="entry name" value="FAD/NAD-bd_sf"/>
</dbReference>
<evidence type="ECO:0000256" key="4">
    <source>
        <dbReference type="ARBA" id="ARBA00022857"/>
    </source>
</evidence>
<name>F3YZB2_DESAF</name>
<protein>
    <submittedName>
        <fullName evidence="7">FAD dependent oxidoreductase</fullName>
    </submittedName>
</protein>
<dbReference type="PANTHER" id="PTHR46091:SF3">
    <property type="entry name" value="AMINE OXIDASE DOMAIN-CONTAINING PROTEIN"/>
    <property type="match status" value="1"/>
</dbReference>
<keyword evidence="4" id="KW-0521">NADP</keyword>
<evidence type="ECO:0000256" key="1">
    <source>
        <dbReference type="ARBA" id="ARBA00022630"/>
    </source>
</evidence>
<gene>
    <name evidence="7" type="ORF">Desaf_3664</name>
</gene>
<dbReference type="Gene3D" id="3.50.50.60">
    <property type="entry name" value="FAD/NAD(P)-binding domain"/>
    <property type="match status" value="2"/>
</dbReference>
<dbReference type="KEGG" id="daf:Desaf_3664"/>
<dbReference type="SUPFAM" id="SSF51905">
    <property type="entry name" value="FAD/NAD(P)-binding domain"/>
    <property type="match status" value="1"/>
</dbReference>
<evidence type="ECO:0000256" key="3">
    <source>
        <dbReference type="ARBA" id="ARBA00022827"/>
    </source>
</evidence>
<evidence type="ECO:0000313" key="7">
    <source>
        <dbReference type="EMBL" id="EGJ51941.1"/>
    </source>
</evidence>
<dbReference type="EMBL" id="CP003221">
    <property type="protein sequence ID" value="EGJ51941.1"/>
    <property type="molecule type" value="Genomic_DNA"/>
</dbReference>
<accession>F3YZB2</accession>
<proteinExistence type="predicted"/>
<reference evidence="7 8" key="1">
    <citation type="journal article" date="2011" name="J. Bacteriol.">
        <title>Genome sequence of the mercury-methylating and pleomorphic Desulfovibrio africanus Strain Walvis Bay.</title>
        <authorList>
            <person name="Brown S.D."/>
            <person name="Wall J.D."/>
            <person name="Kucken A.M."/>
            <person name="Gilmour C.C."/>
            <person name="Podar M."/>
            <person name="Brandt C.C."/>
            <person name="Teshima H."/>
            <person name="Detter J.C."/>
            <person name="Han C.S."/>
            <person name="Land M.L."/>
            <person name="Lucas S."/>
            <person name="Han J."/>
            <person name="Pennacchio L."/>
            <person name="Nolan M."/>
            <person name="Pitluck S."/>
            <person name="Woyke T."/>
            <person name="Goodwin L."/>
            <person name="Palumbo A.V."/>
            <person name="Elias D.A."/>
        </authorList>
    </citation>
    <scope>NUCLEOTIDE SEQUENCE [LARGE SCALE GENOMIC DNA]</scope>
    <source>
        <strain evidence="7 8">Walvis Bay</strain>
    </source>
</reference>
<dbReference type="HOGENOM" id="CLU_019722_1_2_7"/>